<reference evidence="2" key="1">
    <citation type="submission" date="2023-10" db="EMBL/GenBank/DDBJ databases">
        <authorList>
            <person name="Chen Y."/>
            <person name="Shah S."/>
            <person name="Dougan E. K."/>
            <person name="Thang M."/>
            <person name="Chan C."/>
        </authorList>
    </citation>
    <scope>NUCLEOTIDE SEQUENCE [LARGE SCALE GENOMIC DNA]</scope>
</reference>
<dbReference type="EMBL" id="CAUYUJ010003780">
    <property type="protein sequence ID" value="CAK0806754.1"/>
    <property type="molecule type" value="Genomic_DNA"/>
</dbReference>
<dbReference type="SUPFAM" id="SSF49879">
    <property type="entry name" value="SMAD/FHA domain"/>
    <property type="match status" value="1"/>
</dbReference>
<evidence type="ECO:0008006" key="4">
    <source>
        <dbReference type="Google" id="ProtNLM"/>
    </source>
</evidence>
<proteinExistence type="predicted"/>
<keyword evidence="3" id="KW-1185">Reference proteome</keyword>
<gene>
    <name evidence="2" type="ORF">PCOR1329_LOCUS12866</name>
</gene>
<sequence length="347" mass="36711">MQWQQQLGGGLPQEAAARGQEASGRAALTTPSFVCTEALGRSVAELPLVARTLAMESHWQVLGRKHQRGFFEKLLGSKDGERFLACVSRSHLQVDAGKCPGSLEVTNLSINPVIVAGLRIDQGCCAVAKPGDTVDFIAGGPPGEAEASARPGEPVVYLRFRVEQGAVAAAAGAAAGLEARTRRGCEEPEEDEAPSARGPFWLMLSGTAVREGLEARRRRVEGSAEGLTVGRAHQTAVHADAFTAEVVQYISRDHFRVERCSDTGEWRLRALTANPIWHVRAGKRLQLTREAPPLKHGGGSCGDSVLLFTGASDKTPDGPGNLGSLRWIFRAAAEQAASPALPSAAGA</sequence>
<evidence type="ECO:0000313" key="3">
    <source>
        <dbReference type="Proteomes" id="UP001189429"/>
    </source>
</evidence>
<evidence type="ECO:0000313" key="2">
    <source>
        <dbReference type="EMBL" id="CAK0806754.1"/>
    </source>
</evidence>
<accession>A0ABN9QN54</accession>
<protein>
    <recommendedName>
        <fullName evidence="4">FHA domain-containing protein</fullName>
    </recommendedName>
</protein>
<comment type="caution">
    <text evidence="2">The sequence shown here is derived from an EMBL/GenBank/DDBJ whole genome shotgun (WGS) entry which is preliminary data.</text>
</comment>
<organism evidence="2 3">
    <name type="scientific">Prorocentrum cordatum</name>
    <dbReference type="NCBI Taxonomy" id="2364126"/>
    <lineage>
        <taxon>Eukaryota</taxon>
        <taxon>Sar</taxon>
        <taxon>Alveolata</taxon>
        <taxon>Dinophyceae</taxon>
        <taxon>Prorocentrales</taxon>
        <taxon>Prorocentraceae</taxon>
        <taxon>Prorocentrum</taxon>
    </lineage>
</organism>
<evidence type="ECO:0000256" key="1">
    <source>
        <dbReference type="SAM" id="MobiDB-lite"/>
    </source>
</evidence>
<name>A0ABN9QN54_9DINO</name>
<feature type="region of interest" description="Disordered" evidence="1">
    <location>
        <begin position="1"/>
        <end position="22"/>
    </location>
</feature>
<dbReference type="Proteomes" id="UP001189429">
    <property type="component" value="Unassembled WGS sequence"/>
</dbReference>
<dbReference type="InterPro" id="IPR008984">
    <property type="entry name" value="SMAD_FHA_dom_sf"/>
</dbReference>